<organism evidence="2 3">
    <name type="scientific">Lasiosphaeria ovina</name>
    <dbReference type="NCBI Taxonomy" id="92902"/>
    <lineage>
        <taxon>Eukaryota</taxon>
        <taxon>Fungi</taxon>
        <taxon>Dikarya</taxon>
        <taxon>Ascomycota</taxon>
        <taxon>Pezizomycotina</taxon>
        <taxon>Sordariomycetes</taxon>
        <taxon>Sordariomycetidae</taxon>
        <taxon>Sordariales</taxon>
        <taxon>Lasiosphaeriaceae</taxon>
        <taxon>Lasiosphaeria</taxon>
    </lineage>
</organism>
<dbReference type="Pfam" id="PF03795">
    <property type="entry name" value="YCII"/>
    <property type="match status" value="1"/>
</dbReference>
<evidence type="ECO:0000313" key="2">
    <source>
        <dbReference type="EMBL" id="KAK3365694.1"/>
    </source>
</evidence>
<accession>A0AAE0JWK9</accession>
<dbReference type="PANTHER" id="PTHR33606:SF3">
    <property type="entry name" value="PROTEIN YCII"/>
    <property type="match status" value="1"/>
</dbReference>
<dbReference type="Proteomes" id="UP001287356">
    <property type="component" value="Unassembled WGS sequence"/>
</dbReference>
<dbReference type="PANTHER" id="PTHR33606">
    <property type="entry name" value="PROTEIN YCII"/>
    <property type="match status" value="1"/>
</dbReference>
<reference evidence="2" key="2">
    <citation type="submission" date="2023-06" db="EMBL/GenBank/DDBJ databases">
        <authorList>
            <consortium name="Lawrence Berkeley National Laboratory"/>
            <person name="Haridas S."/>
            <person name="Hensen N."/>
            <person name="Bonometti L."/>
            <person name="Westerberg I."/>
            <person name="Brannstrom I.O."/>
            <person name="Guillou S."/>
            <person name="Cros-Aarteil S."/>
            <person name="Calhoun S."/>
            <person name="Kuo A."/>
            <person name="Mondo S."/>
            <person name="Pangilinan J."/>
            <person name="Riley R."/>
            <person name="Labutti K."/>
            <person name="Andreopoulos B."/>
            <person name="Lipzen A."/>
            <person name="Chen C."/>
            <person name="Yanf M."/>
            <person name="Daum C."/>
            <person name="Ng V."/>
            <person name="Clum A."/>
            <person name="Steindorff A."/>
            <person name="Ohm R."/>
            <person name="Martin F."/>
            <person name="Silar P."/>
            <person name="Natvig D."/>
            <person name="Lalanne C."/>
            <person name="Gautier V."/>
            <person name="Ament-Velasquez S.L."/>
            <person name="Kruys A."/>
            <person name="Hutchinson M.I."/>
            <person name="Powell A.J."/>
            <person name="Barry K."/>
            <person name="Miller A.N."/>
            <person name="Grigoriev I.V."/>
            <person name="Debuchy R."/>
            <person name="Gladieux P."/>
            <person name="Thoren M.H."/>
            <person name="Johannesson H."/>
        </authorList>
    </citation>
    <scope>NUCLEOTIDE SEQUENCE</scope>
    <source>
        <strain evidence="2">CBS 958.72</strain>
    </source>
</reference>
<sequence length="108" mass="11431">MSSSADAAAAAPARKFEWLVVVPDTPGALEKRKEIRSQHLGGLKPAVESGLLKMGGAILEEVPSEDDPTNLKMCGSTLIIVAASKDDILEALNKDIYAQTGVWDVAKI</sequence>
<dbReference type="EMBL" id="JAULSN010000008">
    <property type="protein sequence ID" value="KAK3365694.1"/>
    <property type="molecule type" value="Genomic_DNA"/>
</dbReference>
<dbReference type="Gene3D" id="3.30.70.1060">
    <property type="entry name" value="Dimeric alpha+beta barrel"/>
    <property type="match status" value="1"/>
</dbReference>
<evidence type="ECO:0000313" key="3">
    <source>
        <dbReference type="Proteomes" id="UP001287356"/>
    </source>
</evidence>
<feature type="domain" description="YCII-related" evidence="1">
    <location>
        <begin position="18"/>
        <end position="106"/>
    </location>
</feature>
<proteinExistence type="predicted"/>
<comment type="caution">
    <text evidence="2">The sequence shown here is derived from an EMBL/GenBank/DDBJ whole genome shotgun (WGS) entry which is preliminary data.</text>
</comment>
<protein>
    <recommendedName>
        <fullName evidence="1">YCII-related domain-containing protein</fullName>
    </recommendedName>
</protein>
<dbReference type="AlphaFoldDB" id="A0AAE0JWK9"/>
<keyword evidence="3" id="KW-1185">Reference proteome</keyword>
<reference evidence="2" key="1">
    <citation type="journal article" date="2023" name="Mol. Phylogenet. Evol.">
        <title>Genome-scale phylogeny and comparative genomics of the fungal order Sordariales.</title>
        <authorList>
            <person name="Hensen N."/>
            <person name="Bonometti L."/>
            <person name="Westerberg I."/>
            <person name="Brannstrom I.O."/>
            <person name="Guillou S."/>
            <person name="Cros-Aarteil S."/>
            <person name="Calhoun S."/>
            <person name="Haridas S."/>
            <person name="Kuo A."/>
            <person name="Mondo S."/>
            <person name="Pangilinan J."/>
            <person name="Riley R."/>
            <person name="LaButti K."/>
            <person name="Andreopoulos B."/>
            <person name="Lipzen A."/>
            <person name="Chen C."/>
            <person name="Yan M."/>
            <person name="Daum C."/>
            <person name="Ng V."/>
            <person name="Clum A."/>
            <person name="Steindorff A."/>
            <person name="Ohm R.A."/>
            <person name="Martin F."/>
            <person name="Silar P."/>
            <person name="Natvig D.O."/>
            <person name="Lalanne C."/>
            <person name="Gautier V."/>
            <person name="Ament-Velasquez S.L."/>
            <person name="Kruys A."/>
            <person name="Hutchinson M.I."/>
            <person name="Powell A.J."/>
            <person name="Barry K."/>
            <person name="Miller A.N."/>
            <person name="Grigoriev I.V."/>
            <person name="Debuchy R."/>
            <person name="Gladieux P."/>
            <person name="Hiltunen Thoren M."/>
            <person name="Johannesson H."/>
        </authorList>
    </citation>
    <scope>NUCLEOTIDE SEQUENCE</scope>
    <source>
        <strain evidence="2">CBS 958.72</strain>
    </source>
</reference>
<dbReference type="InterPro" id="IPR011008">
    <property type="entry name" value="Dimeric_a/b-barrel"/>
</dbReference>
<gene>
    <name evidence="2" type="ORF">B0T24DRAFT_597462</name>
</gene>
<name>A0AAE0JWK9_9PEZI</name>
<evidence type="ECO:0000259" key="1">
    <source>
        <dbReference type="Pfam" id="PF03795"/>
    </source>
</evidence>
<dbReference type="SUPFAM" id="SSF54909">
    <property type="entry name" value="Dimeric alpha+beta barrel"/>
    <property type="match status" value="1"/>
</dbReference>
<dbReference type="InterPro" id="IPR051807">
    <property type="entry name" value="Sec-metab_biosynth-assoc"/>
</dbReference>
<dbReference type="InterPro" id="IPR005545">
    <property type="entry name" value="YCII"/>
</dbReference>